<gene>
    <name evidence="1" type="ORF">EZS28_031197</name>
</gene>
<dbReference type="Proteomes" id="UP000324800">
    <property type="component" value="Unassembled WGS sequence"/>
</dbReference>
<reference evidence="1 2" key="1">
    <citation type="submission" date="2019-03" db="EMBL/GenBank/DDBJ databases">
        <title>Single cell metagenomics reveals metabolic interactions within the superorganism composed of flagellate Streblomastix strix and complex community of Bacteroidetes bacteria on its surface.</title>
        <authorList>
            <person name="Treitli S.C."/>
            <person name="Kolisko M."/>
            <person name="Husnik F."/>
            <person name="Keeling P."/>
            <person name="Hampl V."/>
        </authorList>
    </citation>
    <scope>NUCLEOTIDE SEQUENCE [LARGE SCALE GENOMIC DNA]</scope>
    <source>
        <strain evidence="1">ST1C</strain>
    </source>
</reference>
<dbReference type="AlphaFoldDB" id="A0A5J4USS9"/>
<comment type="caution">
    <text evidence="1">The sequence shown here is derived from an EMBL/GenBank/DDBJ whole genome shotgun (WGS) entry which is preliminary data.</text>
</comment>
<proteinExistence type="predicted"/>
<dbReference type="EMBL" id="SNRW01012885">
    <property type="protein sequence ID" value="KAA6373274.1"/>
    <property type="molecule type" value="Genomic_DNA"/>
</dbReference>
<name>A0A5J4USS9_9EUKA</name>
<accession>A0A5J4USS9</accession>
<evidence type="ECO:0000313" key="1">
    <source>
        <dbReference type="EMBL" id="KAA6373274.1"/>
    </source>
</evidence>
<evidence type="ECO:0000313" key="2">
    <source>
        <dbReference type="Proteomes" id="UP000324800"/>
    </source>
</evidence>
<feature type="non-terminal residue" evidence="1">
    <location>
        <position position="1"/>
    </location>
</feature>
<organism evidence="1 2">
    <name type="scientific">Streblomastix strix</name>
    <dbReference type="NCBI Taxonomy" id="222440"/>
    <lineage>
        <taxon>Eukaryota</taxon>
        <taxon>Metamonada</taxon>
        <taxon>Preaxostyla</taxon>
        <taxon>Oxymonadida</taxon>
        <taxon>Streblomastigidae</taxon>
        <taxon>Streblomastix</taxon>
    </lineage>
</organism>
<sequence>AALEPIYPDVDVVDDTTQIQAKKKRAAK</sequence>
<protein>
    <submittedName>
        <fullName evidence="1">Uncharacterized protein</fullName>
    </submittedName>
</protein>